<dbReference type="InterPro" id="IPR014710">
    <property type="entry name" value="RmlC-like_jellyroll"/>
</dbReference>
<dbReference type="Proteomes" id="UP001418444">
    <property type="component" value="Unassembled WGS sequence"/>
</dbReference>
<keyword evidence="5" id="KW-0479">Metal-binding</keyword>
<gene>
    <name evidence="9" type="primary">manA</name>
    <name evidence="9" type="ORF">GCM10022231_15950</name>
</gene>
<keyword evidence="6" id="KW-0862">Zinc</keyword>
<keyword evidence="7 9" id="KW-0413">Isomerase</keyword>
<evidence type="ECO:0000256" key="6">
    <source>
        <dbReference type="ARBA" id="ARBA00022833"/>
    </source>
</evidence>
<dbReference type="Gene3D" id="2.60.120.10">
    <property type="entry name" value="Jelly Rolls"/>
    <property type="match status" value="2"/>
</dbReference>
<protein>
    <recommendedName>
        <fullName evidence="4">mannose-6-phosphate isomerase</fullName>
        <ecNumber evidence="4">5.3.1.8</ecNumber>
    </recommendedName>
</protein>
<comment type="cofactor">
    <cofactor evidence="2">
        <name>Zn(2+)</name>
        <dbReference type="ChEBI" id="CHEBI:29105"/>
    </cofactor>
</comment>
<evidence type="ECO:0000256" key="2">
    <source>
        <dbReference type="ARBA" id="ARBA00001947"/>
    </source>
</evidence>
<evidence type="ECO:0000256" key="1">
    <source>
        <dbReference type="ARBA" id="ARBA00000757"/>
    </source>
</evidence>
<evidence type="ECO:0000259" key="8">
    <source>
        <dbReference type="Pfam" id="PF20511"/>
    </source>
</evidence>
<comment type="catalytic activity">
    <reaction evidence="1">
        <text>D-mannose 6-phosphate = D-fructose 6-phosphate</text>
        <dbReference type="Rhea" id="RHEA:12356"/>
        <dbReference type="ChEBI" id="CHEBI:58735"/>
        <dbReference type="ChEBI" id="CHEBI:61527"/>
        <dbReference type="EC" id="5.3.1.8"/>
    </reaction>
</comment>
<dbReference type="InterPro" id="IPR011051">
    <property type="entry name" value="RmlC_Cupin_sf"/>
</dbReference>
<dbReference type="PANTHER" id="PTHR10309:SF0">
    <property type="entry name" value="MANNOSE-6-PHOSPHATE ISOMERASE"/>
    <property type="match status" value="1"/>
</dbReference>
<dbReference type="RefSeq" id="WP_344782414.1">
    <property type="nucleotide sequence ID" value="NZ_BAAAZW010000004.1"/>
</dbReference>
<dbReference type="InterPro" id="IPR046457">
    <property type="entry name" value="PMI_typeI_cat"/>
</dbReference>
<evidence type="ECO:0000313" key="9">
    <source>
        <dbReference type="EMBL" id="GAA3957533.1"/>
    </source>
</evidence>
<comment type="similarity">
    <text evidence="3">Belongs to the mannose-6-phosphate isomerase type 1 family.</text>
</comment>
<dbReference type="SUPFAM" id="SSF51182">
    <property type="entry name" value="RmlC-like cupins"/>
    <property type="match status" value="1"/>
</dbReference>
<evidence type="ECO:0000256" key="7">
    <source>
        <dbReference type="ARBA" id="ARBA00023235"/>
    </source>
</evidence>
<proteinExistence type="inferred from homology"/>
<dbReference type="NCBIfam" id="TIGR00218">
    <property type="entry name" value="manA"/>
    <property type="match status" value="1"/>
</dbReference>
<name>A0ABP7P097_9ACTN</name>
<dbReference type="Pfam" id="PF20511">
    <property type="entry name" value="PMI_typeI_cat"/>
    <property type="match status" value="1"/>
</dbReference>
<evidence type="ECO:0000256" key="4">
    <source>
        <dbReference type="ARBA" id="ARBA00011956"/>
    </source>
</evidence>
<comment type="caution">
    <text evidence="9">The sequence shown here is derived from an EMBL/GenBank/DDBJ whole genome shotgun (WGS) entry which is preliminary data.</text>
</comment>
<dbReference type="CDD" id="cd07011">
    <property type="entry name" value="cupin_PMI_type_I_N"/>
    <property type="match status" value="1"/>
</dbReference>
<dbReference type="Gene3D" id="1.10.441.10">
    <property type="entry name" value="Phosphomannose Isomerase, domain 2"/>
    <property type="match status" value="1"/>
</dbReference>
<evidence type="ECO:0000256" key="5">
    <source>
        <dbReference type="ARBA" id="ARBA00022723"/>
    </source>
</evidence>
<dbReference type="InterPro" id="IPR016305">
    <property type="entry name" value="Mannose-6-P_Isomerase"/>
</dbReference>
<reference evidence="10" key="1">
    <citation type="journal article" date="2019" name="Int. J. Syst. Evol. Microbiol.">
        <title>The Global Catalogue of Microorganisms (GCM) 10K type strain sequencing project: providing services to taxonomists for standard genome sequencing and annotation.</title>
        <authorList>
            <consortium name="The Broad Institute Genomics Platform"/>
            <consortium name="The Broad Institute Genome Sequencing Center for Infectious Disease"/>
            <person name="Wu L."/>
            <person name="Ma J."/>
        </authorList>
    </citation>
    <scope>NUCLEOTIDE SEQUENCE [LARGE SCALE GENOMIC DNA]</scope>
    <source>
        <strain evidence="10">JCM 16923</strain>
    </source>
</reference>
<dbReference type="GO" id="GO:0016853">
    <property type="term" value="F:isomerase activity"/>
    <property type="evidence" value="ECO:0007669"/>
    <property type="project" value="UniProtKB-KW"/>
</dbReference>
<sequence>MKVLKGEVRPYAWGSRTAIAEFQGRPSPSPHPEAELWFGAHPASPARLDGDSSDLLAMIDADPVAALGEPTAQSYERRLPFLVKILAAEEPLSLQAHPSAEQARIGFAAENRAGLAADDPRRNYRDSWHKPEIVVALGEDFEALAGFRDPAETVDLLRTLQVPGLDSALGMLAGSPDADGLRAVFTTWLTLPDRVIAELIPQVLSGAVEVLGRGESRFAGQLRAVLGLGEAYPNDPGVLAALLLNYLVLQPGEAIYLPAGNLHAYLHGTAVEAMANSDNVLRGGLTPKHIDVPELLRVLDFQPVSRDKLMPTVEALGAERIYRTPAPEFQLSRVELDGTGLRNPGSISFDMPGPQILTVTTGRIEAVIPDGERCVVECGEALWLSDDDPDVIVHAASSHAVFFRSRVPLSMEQVTAN</sequence>
<keyword evidence="10" id="KW-1185">Reference proteome</keyword>
<organism evidence="9 10">
    <name type="scientific">Gordonia caeni</name>
    <dbReference type="NCBI Taxonomy" id="1007097"/>
    <lineage>
        <taxon>Bacteria</taxon>
        <taxon>Bacillati</taxon>
        <taxon>Actinomycetota</taxon>
        <taxon>Actinomycetes</taxon>
        <taxon>Mycobacteriales</taxon>
        <taxon>Gordoniaceae</taxon>
        <taxon>Gordonia</taxon>
    </lineage>
</organism>
<dbReference type="EMBL" id="BAAAZW010000004">
    <property type="protein sequence ID" value="GAA3957533.1"/>
    <property type="molecule type" value="Genomic_DNA"/>
</dbReference>
<dbReference type="PRINTS" id="PR00714">
    <property type="entry name" value="MAN6PISMRASE"/>
</dbReference>
<feature type="domain" description="Phosphomannose isomerase type I catalytic" evidence="8">
    <location>
        <begin position="4"/>
        <end position="148"/>
    </location>
</feature>
<dbReference type="PIRSF" id="PIRSF001480">
    <property type="entry name" value="Mannose-6-phosphate_isomerase"/>
    <property type="match status" value="1"/>
</dbReference>
<dbReference type="EC" id="5.3.1.8" evidence="4"/>
<evidence type="ECO:0000313" key="10">
    <source>
        <dbReference type="Proteomes" id="UP001418444"/>
    </source>
</evidence>
<evidence type="ECO:0000256" key="3">
    <source>
        <dbReference type="ARBA" id="ARBA00010772"/>
    </source>
</evidence>
<dbReference type="PANTHER" id="PTHR10309">
    <property type="entry name" value="MANNOSE-6-PHOSPHATE ISOMERASE"/>
    <property type="match status" value="1"/>
</dbReference>
<dbReference type="InterPro" id="IPR001250">
    <property type="entry name" value="Man6P_Isoase-1"/>
</dbReference>
<accession>A0ABP7P097</accession>